<accession>X0X058</accession>
<dbReference type="EMBL" id="BARS01045187">
    <property type="protein sequence ID" value="GAG30043.1"/>
    <property type="molecule type" value="Genomic_DNA"/>
</dbReference>
<comment type="caution">
    <text evidence="1">The sequence shown here is derived from an EMBL/GenBank/DDBJ whole genome shotgun (WGS) entry which is preliminary data.</text>
</comment>
<protein>
    <submittedName>
        <fullName evidence="1">Uncharacterized protein</fullName>
    </submittedName>
</protein>
<dbReference type="InterPro" id="IPR009279">
    <property type="entry name" value="Portal_Mu"/>
</dbReference>
<proteinExistence type="predicted"/>
<dbReference type="Pfam" id="PF06074">
    <property type="entry name" value="Portal_Mu"/>
    <property type="match status" value="1"/>
</dbReference>
<gene>
    <name evidence="1" type="ORF">S01H1_68151</name>
</gene>
<feature type="non-terminal residue" evidence="1">
    <location>
        <position position="1"/>
    </location>
</feature>
<name>X0X058_9ZZZZ</name>
<reference evidence="1" key="1">
    <citation type="journal article" date="2014" name="Front. Microbiol.">
        <title>High frequency of phylogenetically diverse reductive dehalogenase-homologous genes in deep subseafloor sedimentary metagenomes.</title>
        <authorList>
            <person name="Kawai M."/>
            <person name="Futagami T."/>
            <person name="Toyoda A."/>
            <person name="Takaki Y."/>
            <person name="Nishi S."/>
            <person name="Hori S."/>
            <person name="Arai W."/>
            <person name="Tsubouchi T."/>
            <person name="Morono Y."/>
            <person name="Uchiyama I."/>
            <person name="Ito T."/>
            <person name="Fujiyama A."/>
            <person name="Inagaki F."/>
            <person name="Takami H."/>
        </authorList>
    </citation>
    <scope>NUCLEOTIDE SEQUENCE</scope>
    <source>
        <strain evidence="1">Expedition CK06-06</strain>
    </source>
</reference>
<organism evidence="1">
    <name type="scientific">marine sediment metagenome</name>
    <dbReference type="NCBI Taxonomy" id="412755"/>
    <lineage>
        <taxon>unclassified sequences</taxon>
        <taxon>metagenomes</taxon>
        <taxon>ecological metagenomes</taxon>
    </lineage>
</organism>
<evidence type="ECO:0000313" key="1">
    <source>
        <dbReference type="EMBL" id="GAG30043.1"/>
    </source>
</evidence>
<sequence>ASEGKGKADSMHSVYINAMNIEIAMSILGTNLTTEVQGGSFAAAQTHMEVREDIIESDRKMVEGGFNELIRMTHKLNFSTPEAPKFHLHAEEKIDTTRAERDGILSEKCGVRFTKEYYQKSYNLQETDFEVSEPVPAQAQAQEEVL</sequence>
<dbReference type="AlphaFoldDB" id="X0X058"/>